<evidence type="ECO:0000313" key="1">
    <source>
        <dbReference type="EMBL" id="VAW25851.1"/>
    </source>
</evidence>
<gene>
    <name evidence="1" type="ORF">MNBD_BACTEROID04-151</name>
</gene>
<sequence>MKLIIFFIVLLFETFVFAQNNRYFNAGFFTNSQYYVDDKKTGDFNEENNFRSNNYLNLNYQINRFTIQAQFEGYTPNALLNFSPNFNNAFNIATYSLNYQNKKLNTTLGYFYDQFGSGLIFRAFEDRELGINNAVFGGLFSYQLTSFLKLKGFYGKQRKGFKLSDGNLKGANIKLSLSNLLQLKKIQFDYEFSYIARYQNVVTTNPLFNKTTNSFANAIYFSKDTFYATAEYVFKNKDALVENKTIFDARLFSGNAFLFNTGFSINSLSIDATFRRIENMHSYTDRTQRGNPFNDQLVNYIPSLTKQHDFSLANIYVYQAQPQLSFNPVGKSGEIGFQIDAFYKFKRGTNIGGKYGTQIAINYALWNGLDAIYNLGDRTYSSQFLSFGTKYYTDFNIEIRKKWSKKITTINTLMWQFYNKKWLEDSVGEINTFLILSETSYKFSNIHSTRLKLEHLQSNNDTKSWVAATFEIYVKNTSIYITDIYNYENNNSVEKFHYYNIGGSYSKSKYRFSLNYGRQRGGLVCVGGVCRLVPRTTGLSFTLNATF</sequence>
<protein>
    <recommendedName>
        <fullName evidence="2">TonB-dependent receptor</fullName>
    </recommendedName>
</protein>
<evidence type="ECO:0008006" key="2">
    <source>
        <dbReference type="Google" id="ProtNLM"/>
    </source>
</evidence>
<accession>A0A3B0U4B6</accession>
<name>A0A3B0U4B6_9ZZZZ</name>
<organism evidence="1">
    <name type="scientific">hydrothermal vent metagenome</name>
    <dbReference type="NCBI Taxonomy" id="652676"/>
    <lineage>
        <taxon>unclassified sequences</taxon>
        <taxon>metagenomes</taxon>
        <taxon>ecological metagenomes</taxon>
    </lineage>
</organism>
<dbReference type="AlphaFoldDB" id="A0A3B0U4B6"/>
<dbReference type="InterPro" id="IPR046070">
    <property type="entry name" value="DUF6029"/>
</dbReference>
<dbReference type="EMBL" id="UOER01000516">
    <property type="protein sequence ID" value="VAW25851.1"/>
    <property type="molecule type" value="Genomic_DNA"/>
</dbReference>
<reference evidence="1" key="1">
    <citation type="submission" date="2018-06" db="EMBL/GenBank/DDBJ databases">
        <authorList>
            <person name="Zhirakovskaya E."/>
        </authorList>
    </citation>
    <scope>NUCLEOTIDE SEQUENCE</scope>
</reference>
<proteinExistence type="predicted"/>
<dbReference type="Pfam" id="PF19494">
    <property type="entry name" value="DUF6029"/>
    <property type="match status" value="1"/>
</dbReference>